<gene>
    <name evidence="7" type="ORF">ACI2L5_42160</name>
</gene>
<keyword evidence="3 5" id="KW-1133">Transmembrane helix</keyword>
<keyword evidence="4 5" id="KW-0472">Membrane</keyword>
<reference evidence="7 8" key="1">
    <citation type="submission" date="2024-11" db="EMBL/GenBank/DDBJ databases">
        <title>The Natural Products Discovery Center: Release of the First 8490 Sequenced Strains for Exploring Actinobacteria Biosynthetic Diversity.</title>
        <authorList>
            <person name="Kalkreuter E."/>
            <person name="Kautsar S.A."/>
            <person name="Yang D."/>
            <person name="Bader C.D."/>
            <person name="Teijaro C.N."/>
            <person name="Fluegel L."/>
            <person name="Davis C.M."/>
            <person name="Simpson J.R."/>
            <person name="Lauterbach L."/>
            <person name="Steele A.D."/>
            <person name="Gui C."/>
            <person name="Meng S."/>
            <person name="Li G."/>
            <person name="Viehrig K."/>
            <person name="Ye F."/>
            <person name="Su P."/>
            <person name="Kiefer A.F."/>
            <person name="Nichols A."/>
            <person name="Cepeda A.J."/>
            <person name="Yan W."/>
            <person name="Fan B."/>
            <person name="Jiang Y."/>
            <person name="Adhikari A."/>
            <person name="Zheng C.-J."/>
            <person name="Schuster L."/>
            <person name="Cowan T.M."/>
            <person name="Smanski M.J."/>
            <person name="Chevrette M.G."/>
            <person name="De Carvalho L.P.S."/>
            <person name="Shen B."/>
        </authorList>
    </citation>
    <scope>NUCLEOTIDE SEQUENCE [LARGE SCALE GENOMIC DNA]</scope>
    <source>
        <strain evidence="7 8">NPDC020863</strain>
    </source>
</reference>
<evidence type="ECO:0000259" key="6">
    <source>
        <dbReference type="PROSITE" id="PS50850"/>
    </source>
</evidence>
<feature type="transmembrane region" description="Helical" evidence="5">
    <location>
        <begin position="171"/>
        <end position="190"/>
    </location>
</feature>
<keyword evidence="8" id="KW-1185">Reference proteome</keyword>
<dbReference type="InterPro" id="IPR020846">
    <property type="entry name" value="MFS_dom"/>
</dbReference>
<comment type="caution">
    <text evidence="7">The sequence shown here is derived from an EMBL/GenBank/DDBJ whole genome shotgun (WGS) entry which is preliminary data.</text>
</comment>
<evidence type="ECO:0000313" key="8">
    <source>
        <dbReference type="Proteomes" id="UP001620295"/>
    </source>
</evidence>
<feature type="transmembrane region" description="Helical" evidence="5">
    <location>
        <begin position="297"/>
        <end position="317"/>
    </location>
</feature>
<feature type="transmembrane region" description="Helical" evidence="5">
    <location>
        <begin position="225"/>
        <end position="242"/>
    </location>
</feature>
<name>A0ABW8M2H9_9ACTN</name>
<feature type="transmembrane region" description="Helical" evidence="5">
    <location>
        <begin position="329"/>
        <end position="359"/>
    </location>
</feature>
<sequence length="409" mass="40931">MSTTSGPTSTHTPAPASTASRSVPVLWLALLATPVAAASNAAVLILGDMSRSLGITKATASWLVTAFALALAVATPLIAALLRRRGTRTALWAGAAFVAVGTAVVAISPWLPLTLLGRAAQAAGGAGMMAIAINLAGTARRMGVISAGSGILGAVGPLLGERLTSAVSWRAALSILIVTLLAVPAVSRYTTNAPSAAAEGRFDTRGAVLLALLSSGLVLLPSNPLPALAVAAATAGLLAAHIRRRPDGYVPQAALRSRLFRNSVLTALALSVLYFTLLFGIPQLITDRAGWSTGSVAVGQMIAMIAGSVLTLAFAAASARLGQIKVRALLLTVGALAAAAAVFAHNAVVLFVAIGLAVFSATSANATQSIAAASAVPAPQRPTGIGLFQLAYLMGGALGPALATILVLR</sequence>
<dbReference type="PROSITE" id="PS50850">
    <property type="entry name" value="MFS"/>
    <property type="match status" value="1"/>
</dbReference>
<dbReference type="InterPro" id="IPR036259">
    <property type="entry name" value="MFS_trans_sf"/>
</dbReference>
<dbReference type="Gene3D" id="1.20.1250.20">
    <property type="entry name" value="MFS general substrate transporter like domains"/>
    <property type="match status" value="1"/>
</dbReference>
<comment type="subcellular location">
    <subcellularLocation>
        <location evidence="1">Cell membrane</location>
        <topology evidence="1">Multi-pass membrane protein</topology>
    </subcellularLocation>
</comment>
<protein>
    <submittedName>
        <fullName evidence="7">MFS transporter</fullName>
    </submittedName>
</protein>
<evidence type="ECO:0000256" key="5">
    <source>
        <dbReference type="SAM" id="Phobius"/>
    </source>
</evidence>
<dbReference type="InterPro" id="IPR011701">
    <property type="entry name" value="MFS"/>
</dbReference>
<dbReference type="SUPFAM" id="SSF103473">
    <property type="entry name" value="MFS general substrate transporter"/>
    <property type="match status" value="1"/>
</dbReference>
<organism evidence="7 8">
    <name type="scientific">Streptomyces milbemycinicus</name>
    <dbReference type="NCBI Taxonomy" id="476552"/>
    <lineage>
        <taxon>Bacteria</taxon>
        <taxon>Bacillati</taxon>
        <taxon>Actinomycetota</taxon>
        <taxon>Actinomycetes</taxon>
        <taxon>Kitasatosporales</taxon>
        <taxon>Streptomycetaceae</taxon>
        <taxon>Streptomyces</taxon>
    </lineage>
</organism>
<evidence type="ECO:0000313" key="7">
    <source>
        <dbReference type="EMBL" id="MFK4271470.1"/>
    </source>
</evidence>
<feature type="transmembrane region" description="Helical" evidence="5">
    <location>
        <begin position="59"/>
        <end position="82"/>
    </location>
</feature>
<feature type="transmembrane region" description="Helical" evidence="5">
    <location>
        <begin position="89"/>
        <end position="110"/>
    </location>
</feature>
<dbReference type="RefSeq" id="WP_404748400.1">
    <property type="nucleotide sequence ID" value="NZ_JBJDQH010000018.1"/>
</dbReference>
<dbReference type="EMBL" id="JBJDQH010000018">
    <property type="protein sequence ID" value="MFK4271470.1"/>
    <property type="molecule type" value="Genomic_DNA"/>
</dbReference>
<proteinExistence type="predicted"/>
<feature type="transmembrane region" description="Helical" evidence="5">
    <location>
        <begin position="142"/>
        <end position="159"/>
    </location>
</feature>
<feature type="transmembrane region" description="Helical" evidence="5">
    <location>
        <begin position="25"/>
        <end position="47"/>
    </location>
</feature>
<feature type="domain" description="Major facilitator superfamily (MFS) profile" evidence="6">
    <location>
        <begin position="22"/>
        <end position="409"/>
    </location>
</feature>
<accession>A0ABW8M2H9</accession>
<keyword evidence="2 5" id="KW-0812">Transmembrane</keyword>
<evidence type="ECO:0000256" key="1">
    <source>
        <dbReference type="ARBA" id="ARBA00004651"/>
    </source>
</evidence>
<evidence type="ECO:0000256" key="3">
    <source>
        <dbReference type="ARBA" id="ARBA00022989"/>
    </source>
</evidence>
<feature type="transmembrane region" description="Helical" evidence="5">
    <location>
        <begin position="387"/>
        <end position="408"/>
    </location>
</feature>
<evidence type="ECO:0000256" key="4">
    <source>
        <dbReference type="ARBA" id="ARBA00023136"/>
    </source>
</evidence>
<dbReference type="PANTHER" id="PTHR23501">
    <property type="entry name" value="MAJOR FACILITATOR SUPERFAMILY"/>
    <property type="match status" value="1"/>
</dbReference>
<dbReference type="Pfam" id="PF07690">
    <property type="entry name" value="MFS_1"/>
    <property type="match status" value="1"/>
</dbReference>
<dbReference type="PANTHER" id="PTHR23501:SF190">
    <property type="entry name" value="MAJOR FACILITATOR SUPERFAMILY MFS_1"/>
    <property type="match status" value="1"/>
</dbReference>
<feature type="transmembrane region" description="Helical" evidence="5">
    <location>
        <begin position="263"/>
        <end position="285"/>
    </location>
</feature>
<evidence type="ECO:0000256" key="2">
    <source>
        <dbReference type="ARBA" id="ARBA00022692"/>
    </source>
</evidence>
<dbReference type="Proteomes" id="UP001620295">
    <property type="component" value="Unassembled WGS sequence"/>
</dbReference>